<evidence type="ECO:0000313" key="2">
    <source>
        <dbReference type="Proteomes" id="UP000199693"/>
    </source>
</evidence>
<dbReference type="AlphaFoldDB" id="A0A1G9A9S9"/>
<sequence length="87" mass="10116">MNIKRIGLDLAKQVFQVHAVDSHEQVVCRRQLKRDKVQDFFRQLAPCLVAMEACGSAHYWARELRQLGHEVRLIAPQFVKPYVKGDK</sequence>
<evidence type="ECO:0000313" key="1">
    <source>
        <dbReference type="EMBL" id="SDK24023.1"/>
    </source>
</evidence>
<dbReference type="InterPro" id="IPR047650">
    <property type="entry name" value="Transpos_IS110"/>
</dbReference>
<evidence type="ECO:0008006" key="3">
    <source>
        <dbReference type="Google" id="ProtNLM"/>
    </source>
</evidence>
<dbReference type="PANTHER" id="PTHR33055:SF3">
    <property type="entry name" value="PUTATIVE TRANSPOSASE FOR IS117-RELATED"/>
    <property type="match status" value="1"/>
</dbReference>
<feature type="non-terminal residue" evidence="1">
    <location>
        <position position="87"/>
    </location>
</feature>
<dbReference type="EMBL" id="FNEC01000032">
    <property type="protein sequence ID" value="SDK24023.1"/>
    <property type="molecule type" value="Genomic_DNA"/>
</dbReference>
<organism evidence="1 2">
    <name type="scientific">Pseudomonas delhiensis</name>
    <dbReference type="NCBI Taxonomy" id="366289"/>
    <lineage>
        <taxon>Bacteria</taxon>
        <taxon>Pseudomonadati</taxon>
        <taxon>Pseudomonadota</taxon>
        <taxon>Gammaproteobacteria</taxon>
        <taxon>Pseudomonadales</taxon>
        <taxon>Pseudomonadaceae</taxon>
        <taxon>Pseudomonas</taxon>
    </lineage>
</organism>
<reference evidence="1 2" key="1">
    <citation type="submission" date="2016-10" db="EMBL/GenBank/DDBJ databases">
        <authorList>
            <person name="de Groot N.N."/>
        </authorList>
    </citation>
    <scope>NUCLEOTIDE SEQUENCE [LARGE SCALE GENOMIC DNA]</scope>
    <source>
        <strain evidence="1 2">CCM 7361</strain>
    </source>
</reference>
<proteinExistence type="predicted"/>
<dbReference type="PANTHER" id="PTHR33055">
    <property type="entry name" value="TRANSPOSASE FOR INSERTION SEQUENCE ELEMENT IS1111A"/>
    <property type="match status" value="1"/>
</dbReference>
<name>A0A1G9A9S9_9PSED</name>
<protein>
    <recommendedName>
        <fullName evidence="3">Transposase</fullName>
    </recommendedName>
</protein>
<accession>A0A1G9A9S9</accession>
<dbReference type="Proteomes" id="UP000199693">
    <property type="component" value="Unassembled WGS sequence"/>
</dbReference>
<gene>
    <name evidence="1" type="ORF">SAMN05216189_103264</name>
</gene>